<keyword evidence="2" id="KW-1185">Reference proteome</keyword>
<protein>
    <submittedName>
        <fullName evidence="1">Uncharacterized protein</fullName>
    </submittedName>
</protein>
<name>A0A1B9GW29_9TREE</name>
<accession>A0A1B9GW29</accession>
<organism evidence="1 2">
    <name type="scientific">Kwoniella heveanensis BCC8398</name>
    <dbReference type="NCBI Taxonomy" id="1296120"/>
    <lineage>
        <taxon>Eukaryota</taxon>
        <taxon>Fungi</taxon>
        <taxon>Dikarya</taxon>
        <taxon>Basidiomycota</taxon>
        <taxon>Agaricomycotina</taxon>
        <taxon>Tremellomycetes</taxon>
        <taxon>Tremellales</taxon>
        <taxon>Cryptococcaceae</taxon>
        <taxon>Kwoniella</taxon>
    </lineage>
</organism>
<evidence type="ECO:0000313" key="1">
    <source>
        <dbReference type="EMBL" id="OCF35247.1"/>
    </source>
</evidence>
<dbReference type="Proteomes" id="UP000092666">
    <property type="component" value="Unassembled WGS sequence"/>
</dbReference>
<dbReference type="AlphaFoldDB" id="A0A1B9GW29"/>
<dbReference type="EMBL" id="KI669499">
    <property type="protein sequence ID" value="OCF35247.1"/>
    <property type="molecule type" value="Genomic_DNA"/>
</dbReference>
<sequence>MVTYYRMYLVTGDDDKSVCNALGRVCTGMDVMVNHQLNEANDEFLVFAKTSPWTGAEITQAESSLADYVATYRFWDEYTDQDSDVE</sequence>
<reference evidence="2" key="2">
    <citation type="submission" date="2013-12" db="EMBL/GenBank/DDBJ databases">
        <title>Evolution of pathogenesis and genome organization in the Tremellales.</title>
        <authorList>
            <person name="Cuomo C."/>
            <person name="Litvintseva A."/>
            <person name="Heitman J."/>
            <person name="Chen Y."/>
            <person name="Sun S."/>
            <person name="Springer D."/>
            <person name="Dromer F."/>
            <person name="Young S."/>
            <person name="Zeng Q."/>
            <person name="Chapman S."/>
            <person name="Gujja S."/>
            <person name="Saif S."/>
            <person name="Birren B."/>
        </authorList>
    </citation>
    <scope>NUCLEOTIDE SEQUENCE [LARGE SCALE GENOMIC DNA]</scope>
    <source>
        <strain evidence="2">BCC8398</strain>
    </source>
</reference>
<gene>
    <name evidence="1" type="ORF">I316_02793</name>
</gene>
<evidence type="ECO:0000313" key="2">
    <source>
        <dbReference type="Proteomes" id="UP000092666"/>
    </source>
</evidence>
<proteinExistence type="predicted"/>
<reference evidence="1 2" key="1">
    <citation type="submission" date="2013-07" db="EMBL/GenBank/DDBJ databases">
        <title>The Genome Sequence of Cryptococcus heveanensis BCC8398.</title>
        <authorList>
            <consortium name="The Broad Institute Genome Sequencing Platform"/>
            <person name="Cuomo C."/>
            <person name="Litvintseva A."/>
            <person name="Chen Y."/>
            <person name="Heitman J."/>
            <person name="Sun S."/>
            <person name="Springer D."/>
            <person name="Dromer F."/>
            <person name="Young S.K."/>
            <person name="Zeng Q."/>
            <person name="Gargeya S."/>
            <person name="Fitzgerald M."/>
            <person name="Abouelleil A."/>
            <person name="Alvarado L."/>
            <person name="Berlin A.M."/>
            <person name="Chapman S.B."/>
            <person name="Dewar J."/>
            <person name="Goldberg J."/>
            <person name="Griggs A."/>
            <person name="Gujja S."/>
            <person name="Hansen M."/>
            <person name="Howarth C."/>
            <person name="Imamovic A."/>
            <person name="Larimer J."/>
            <person name="McCowan C."/>
            <person name="Murphy C."/>
            <person name="Pearson M."/>
            <person name="Priest M."/>
            <person name="Roberts A."/>
            <person name="Saif S."/>
            <person name="Shea T."/>
            <person name="Sykes S."/>
            <person name="Wortman J."/>
            <person name="Nusbaum C."/>
            <person name="Birren B."/>
        </authorList>
    </citation>
    <scope>NUCLEOTIDE SEQUENCE [LARGE SCALE GENOMIC DNA]</scope>
    <source>
        <strain evidence="1 2">BCC8398</strain>
    </source>
</reference>